<keyword evidence="10" id="KW-1185">Reference proteome</keyword>
<keyword evidence="2" id="KW-0349">Heme</keyword>
<evidence type="ECO:0000256" key="5">
    <source>
        <dbReference type="ARBA" id="ARBA00023004"/>
    </source>
</evidence>
<dbReference type="SUPFAM" id="SSF56014">
    <property type="entry name" value="Nitrite and sulphite reductase 4Fe-4S domain-like"/>
    <property type="match status" value="2"/>
</dbReference>
<dbReference type="GO" id="GO:0020037">
    <property type="term" value="F:heme binding"/>
    <property type="evidence" value="ECO:0007669"/>
    <property type="project" value="InterPro"/>
</dbReference>
<dbReference type="InterPro" id="IPR045854">
    <property type="entry name" value="NO2/SO3_Rdtase_4Fe4S_sf"/>
</dbReference>
<dbReference type="PANTHER" id="PTHR32439:SF9">
    <property type="entry name" value="BLR3264 PROTEIN"/>
    <property type="match status" value="1"/>
</dbReference>
<dbReference type="InterPro" id="IPR006067">
    <property type="entry name" value="NO2/SO3_Rdtase_4Fe4S_dom"/>
</dbReference>
<dbReference type="Proteomes" id="UP000187344">
    <property type="component" value="Unassembled WGS sequence"/>
</dbReference>
<dbReference type="EMBL" id="LXYT01000003">
    <property type="protein sequence ID" value="OLY42929.1"/>
    <property type="molecule type" value="Genomic_DNA"/>
</dbReference>
<dbReference type="AlphaFoldDB" id="A0A1R0F7L2"/>
<evidence type="ECO:0000313" key="9">
    <source>
        <dbReference type="EMBL" id="OLY42929.1"/>
    </source>
</evidence>
<dbReference type="InterPro" id="IPR036136">
    <property type="entry name" value="Nit/Sulf_reduc_fer-like_dom_sf"/>
</dbReference>
<dbReference type="InterPro" id="IPR012798">
    <property type="entry name" value="Cbl_synth_CobG-like"/>
</dbReference>
<evidence type="ECO:0000256" key="6">
    <source>
        <dbReference type="ARBA" id="ARBA00023014"/>
    </source>
</evidence>
<dbReference type="InterPro" id="IPR005117">
    <property type="entry name" value="NiRdtase/SiRdtase_haem-b_fer"/>
</dbReference>
<dbReference type="GO" id="GO:0046872">
    <property type="term" value="F:metal ion binding"/>
    <property type="evidence" value="ECO:0007669"/>
    <property type="project" value="UniProtKB-KW"/>
</dbReference>
<evidence type="ECO:0000256" key="4">
    <source>
        <dbReference type="ARBA" id="ARBA00023002"/>
    </source>
</evidence>
<evidence type="ECO:0000259" key="8">
    <source>
        <dbReference type="Pfam" id="PF03460"/>
    </source>
</evidence>
<comment type="caution">
    <text evidence="9">The sequence shown here is derived from an EMBL/GenBank/DDBJ whole genome shotgun (WGS) entry which is preliminary data.</text>
</comment>
<dbReference type="InterPro" id="IPR051329">
    <property type="entry name" value="NIR_SIR_4Fe-4S"/>
</dbReference>
<dbReference type="Pfam" id="PF01077">
    <property type="entry name" value="NIR_SIR"/>
    <property type="match status" value="1"/>
</dbReference>
<gene>
    <name evidence="9" type="ORF">PEB0149_003450</name>
</gene>
<proteinExistence type="predicted"/>
<accession>A0A1R0F7L2</accession>
<evidence type="ECO:0000256" key="1">
    <source>
        <dbReference type="ARBA" id="ARBA00022485"/>
    </source>
</evidence>
<feature type="domain" description="Nitrite/Sulfite reductase ferredoxin-like" evidence="8">
    <location>
        <begin position="37"/>
        <end position="94"/>
    </location>
</feature>
<name>A0A1R0F7L2_9HYPH</name>
<dbReference type="GO" id="GO:0043818">
    <property type="term" value="F:precorrin-3B synthase activity"/>
    <property type="evidence" value="ECO:0007669"/>
    <property type="project" value="UniProtKB-EC"/>
</dbReference>
<dbReference type="RefSeq" id="WP_083639852.1">
    <property type="nucleotide sequence ID" value="NZ_CALYQA010000003.1"/>
</dbReference>
<protein>
    <submittedName>
        <fullName evidence="9">Precorrin-3B synthase</fullName>
        <ecNumber evidence="9">1.14.13.83</ecNumber>
    </submittedName>
</protein>
<keyword evidence="1" id="KW-0004">4Fe-4S</keyword>
<evidence type="ECO:0000259" key="7">
    <source>
        <dbReference type="Pfam" id="PF01077"/>
    </source>
</evidence>
<dbReference type="Pfam" id="PF03460">
    <property type="entry name" value="NIR_SIR_ferr"/>
    <property type="match status" value="2"/>
</dbReference>
<dbReference type="Gene3D" id="3.30.413.10">
    <property type="entry name" value="Sulfite Reductase Hemoprotein, domain 1"/>
    <property type="match status" value="2"/>
</dbReference>
<keyword evidence="6" id="KW-0411">Iron-sulfur</keyword>
<dbReference type="OrthoDB" id="7459360at2"/>
<dbReference type="GO" id="GO:0051539">
    <property type="term" value="F:4 iron, 4 sulfur cluster binding"/>
    <property type="evidence" value="ECO:0007669"/>
    <property type="project" value="UniProtKB-KW"/>
</dbReference>
<keyword evidence="3" id="KW-0479">Metal-binding</keyword>
<evidence type="ECO:0000313" key="10">
    <source>
        <dbReference type="Proteomes" id="UP000187344"/>
    </source>
</evidence>
<evidence type="ECO:0000256" key="2">
    <source>
        <dbReference type="ARBA" id="ARBA00022617"/>
    </source>
</evidence>
<dbReference type="EC" id="1.14.13.83" evidence="9"/>
<dbReference type="NCBIfam" id="TIGR02435">
    <property type="entry name" value="CobG"/>
    <property type="match status" value="1"/>
</dbReference>
<keyword evidence="5" id="KW-0408">Iron</keyword>
<reference evidence="9 10" key="1">
    <citation type="submission" date="2016-12" db="EMBL/GenBank/DDBJ databases">
        <title>Comparative genomics of Bartonella apis.</title>
        <authorList>
            <person name="Engel P."/>
        </authorList>
    </citation>
    <scope>NUCLEOTIDE SEQUENCE [LARGE SCALE GENOMIC DNA]</scope>
    <source>
        <strain evidence="9 10">PEB0149</strain>
    </source>
</reference>
<dbReference type="PANTHER" id="PTHR32439">
    <property type="entry name" value="FERREDOXIN--NITRITE REDUCTASE, CHLOROPLASTIC"/>
    <property type="match status" value="1"/>
</dbReference>
<keyword evidence="4 9" id="KW-0560">Oxidoreductase</keyword>
<feature type="domain" description="Nitrite/Sulfite reductase ferredoxin-like" evidence="8">
    <location>
        <begin position="277"/>
        <end position="340"/>
    </location>
</feature>
<dbReference type="Gene3D" id="3.90.480.10">
    <property type="entry name" value="Sulfite Reductase Hemoprotein,Domain 2"/>
    <property type="match status" value="1"/>
</dbReference>
<sequence length="456" mass="50432">MMTLPATEDKRQIKAVQDRRFACPGLFRMPLANDGGICRIKLPLGCLTGEQIEGIAEAAQTFSTGYVELTTRANLQIRAVEKTSEQKLINKLLKLGLGPLNPEGDDIRNVMVAPTAGIDVNMSCDTTLLGNKLLEMLQLNKEFASLSPKFSFLINGGETTRVLDHVADIWFSAVPGGVAYNFGFASPALDTPDNGNNAIGSIPAQEALEFIRCCLDAFIFLSKSDPTITRMKHLRSHQRFDEFLAELKKRFNHKISKPLLSSEMHQKESPLAGIFAQKRKGLFYVGARPELGRLSSKVLYGIAKLIKTRAIKTPIRLTHHQGLIIPDCTKEEAVFIRDNLHEFGLATDKNAPAFYVFCCAGAPLCHSALSNVQRDGKYLVNHFASPPKALIHLTGCPKSCVATVPFPFTVLAIKDGVYNLYRKNPAEKNKFGQLLCENVGISDVMRYIEELQQPIR</sequence>
<evidence type="ECO:0000256" key="3">
    <source>
        <dbReference type="ARBA" id="ARBA00022723"/>
    </source>
</evidence>
<organism evidence="9 10">
    <name type="scientific">Bartonella apis</name>
    <dbReference type="NCBI Taxonomy" id="1686310"/>
    <lineage>
        <taxon>Bacteria</taxon>
        <taxon>Pseudomonadati</taxon>
        <taxon>Pseudomonadota</taxon>
        <taxon>Alphaproteobacteria</taxon>
        <taxon>Hyphomicrobiales</taxon>
        <taxon>Bartonellaceae</taxon>
        <taxon>Bartonella</taxon>
    </lineage>
</organism>
<dbReference type="SUPFAM" id="SSF55124">
    <property type="entry name" value="Nitrite/Sulfite reductase N-terminal domain-like"/>
    <property type="match status" value="2"/>
</dbReference>
<feature type="domain" description="Nitrite/sulphite reductase 4Fe-4S" evidence="7">
    <location>
        <begin position="103"/>
        <end position="254"/>
    </location>
</feature>